<dbReference type="RefSeq" id="XP_065661350.1">
    <property type="nucleotide sequence ID" value="XM_065805278.1"/>
</dbReference>
<sequence>MIGIEICTAYLLIHLGFGISQMPNKSPILPIVEDLPFIKCDVCQKAAKVLFKTIENQRNEKKLDEDDVLSIVEKSCDTDVSYGDWISRLDIVEKENDLKIIEHPQEGKCDRECKTISRSCEDIIGDIDTDIGELLWKNEMKLATFINHVCYKLTNSCKTKKKYVKGSHKDYKFVEMNEKEKQARDLMRNMKSVPGMPGMEMYSQDDLQNMREQMGVRNEDENQKDTEQTENYDEVYRTKLGFFETLKFLLNDLWKKLKYFFSYIPYKKEL</sequence>
<proteinExistence type="predicted"/>
<dbReference type="PANTHER" id="PTHR36058">
    <property type="entry name" value="NUCLEOPHOSMIN"/>
    <property type="match status" value="1"/>
</dbReference>
<keyword evidence="1" id="KW-1185">Reference proteome</keyword>
<dbReference type="GeneID" id="100207705"/>
<protein>
    <submittedName>
        <fullName evidence="2">Uncharacterized protein LOC100207705</fullName>
    </submittedName>
</protein>
<accession>A0ABM4CHZ2</accession>
<dbReference type="PANTHER" id="PTHR36058:SF1">
    <property type="entry name" value="NUCLEOPHOSMIN"/>
    <property type="match status" value="1"/>
</dbReference>
<evidence type="ECO:0000313" key="1">
    <source>
        <dbReference type="Proteomes" id="UP001652625"/>
    </source>
</evidence>
<reference evidence="2" key="1">
    <citation type="submission" date="2025-08" db="UniProtKB">
        <authorList>
            <consortium name="RefSeq"/>
        </authorList>
    </citation>
    <scope>IDENTIFICATION</scope>
</reference>
<gene>
    <name evidence="2" type="primary">LOC100207705</name>
</gene>
<name>A0ABM4CHZ2_HYDVU</name>
<organism evidence="1 2">
    <name type="scientific">Hydra vulgaris</name>
    <name type="common">Hydra</name>
    <name type="synonym">Hydra attenuata</name>
    <dbReference type="NCBI Taxonomy" id="6087"/>
    <lineage>
        <taxon>Eukaryota</taxon>
        <taxon>Metazoa</taxon>
        <taxon>Cnidaria</taxon>
        <taxon>Hydrozoa</taxon>
        <taxon>Hydroidolina</taxon>
        <taxon>Anthoathecata</taxon>
        <taxon>Aplanulata</taxon>
        <taxon>Hydridae</taxon>
        <taxon>Hydra</taxon>
    </lineage>
</organism>
<dbReference type="Proteomes" id="UP001652625">
    <property type="component" value="Chromosome 09"/>
</dbReference>
<evidence type="ECO:0000313" key="2">
    <source>
        <dbReference type="RefSeq" id="XP_065661350.1"/>
    </source>
</evidence>